<reference evidence="1" key="1">
    <citation type="submission" date="2021-01" db="EMBL/GenBank/DDBJ databases">
        <authorList>
            <person name="Sun Q."/>
        </authorList>
    </citation>
    <scope>NUCLEOTIDE SEQUENCE</scope>
    <source>
        <strain evidence="1">YIM B02566</strain>
    </source>
</reference>
<name>A0ACC5R8D7_9HYPH</name>
<dbReference type="EMBL" id="JAENHL010000007">
    <property type="protein sequence ID" value="MBK1868934.1"/>
    <property type="molecule type" value="Genomic_DNA"/>
</dbReference>
<gene>
    <name evidence="1" type="ORF">JHL16_21425</name>
</gene>
<organism evidence="1 2">
    <name type="scientific">Taklimakanibacter albus</name>
    <dbReference type="NCBI Taxonomy" id="2800327"/>
    <lineage>
        <taxon>Bacteria</taxon>
        <taxon>Pseudomonadati</taxon>
        <taxon>Pseudomonadota</taxon>
        <taxon>Alphaproteobacteria</taxon>
        <taxon>Hyphomicrobiales</taxon>
        <taxon>Aestuariivirgaceae</taxon>
        <taxon>Taklimakanibacter</taxon>
    </lineage>
</organism>
<dbReference type="Proteomes" id="UP000616151">
    <property type="component" value="Unassembled WGS sequence"/>
</dbReference>
<evidence type="ECO:0000313" key="1">
    <source>
        <dbReference type="EMBL" id="MBK1868934.1"/>
    </source>
</evidence>
<keyword evidence="2" id="KW-1185">Reference proteome</keyword>
<evidence type="ECO:0000313" key="2">
    <source>
        <dbReference type="Proteomes" id="UP000616151"/>
    </source>
</evidence>
<proteinExistence type="predicted"/>
<sequence>MKAAYYDRQGPARDVLLLGDLPEPEPGSGEVRVRIHVSGLNPSDTKTRGAFGGRPMGFPRIVPHQDGAGVIDRVGPGVSETRLGERVWLYEAQFGRAFGTAAQFTVIPSAQAVPLPDDISFTTGACLGVPALTAHRCLFADGDIRGRHVLVQGGAGAVGTAAIMLAKWAGAFVATTVSRPEQEKVAREAGADLVINRQTEDVAARVKEATRGKGVERIVEVNLKANLAIDMACLALDGAVVSYATDDPAAVIPIPFVPAMQRGYNFRFMLVYTMSEEAHRLAVRDVTACLTAGAYSPVIGLRLPLERIIEAHEAQDSGQVIGKILLDPGV</sequence>
<comment type="caution">
    <text evidence="1">The sequence shown here is derived from an EMBL/GenBank/DDBJ whole genome shotgun (WGS) entry which is preliminary data.</text>
</comment>
<protein>
    <submittedName>
        <fullName evidence="1">NADPH:quinone reductase</fullName>
    </submittedName>
</protein>
<accession>A0ACC5R8D7</accession>